<evidence type="ECO:0000313" key="3">
    <source>
        <dbReference type="EMBL" id="CAF4193689.1"/>
    </source>
</evidence>
<dbReference type="GO" id="GO:0046983">
    <property type="term" value="F:protein dimerization activity"/>
    <property type="evidence" value="ECO:0007669"/>
    <property type="project" value="InterPro"/>
</dbReference>
<sequence>MVWVLQDQHFMSTLLHPSLKHFHIAPNKQKKAFDLVKQELLERVWISDGATDTASKAITTAISNKRHTTPTVNSNDLLTRCFDKPQPKPISTPTPVTELDNYMALDEIIDETEDVLLFWKRHAQSFPTLSIIVRDLFSIPASNTIVERLFSASKNIVTDRRSSIGEAKLNKLLFLKKNLAALKELNDVKINKNNEQMKRKVSTADDESIVTINDNDSNSVSSSPITKKTKPNEDNDDDESLNDNDDTNDSIERSFRFLQQQIPFNSIQFEWTQM</sequence>
<proteinExistence type="predicted"/>
<dbReference type="AlphaFoldDB" id="A0A8S2S2E2"/>
<dbReference type="InterPro" id="IPR008906">
    <property type="entry name" value="HATC_C_dom"/>
</dbReference>
<organism evidence="3 4">
    <name type="scientific">Rotaria magnacalcarata</name>
    <dbReference type="NCBI Taxonomy" id="392030"/>
    <lineage>
        <taxon>Eukaryota</taxon>
        <taxon>Metazoa</taxon>
        <taxon>Spiralia</taxon>
        <taxon>Gnathifera</taxon>
        <taxon>Rotifera</taxon>
        <taxon>Eurotatoria</taxon>
        <taxon>Bdelloidea</taxon>
        <taxon>Philodinida</taxon>
        <taxon>Philodinidae</taxon>
        <taxon>Rotaria</taxon>
    </lineage>
</organism>
<dbReference type="InterPro" id="IPR012337">
    <property type="entry name" value="RNaseH-like_sf"/>
</dbReference>
<feature type="region of interest" description="Disordered" evidence="1">
    <location>
        <begin position="198"/>
        <end position="249"/>
    </location>
</feature>
<dbReference type="Proteomes" id="UP000681720">
    <property type="component" value="Unassembled WGS sequence"/>
</dbReference>
<comment type="caution">
    <text evidence="3">The sequence shown here is derived from an EMBL/GenBank/DDBJ whole genome shotgun (WGS) entry which is preliminary data.</text>
</comment>
<evidence type="ECO:0000313" key="4">
    <source>
        <dbReference type="Proteomes" id="UP000681720"/>
    </source>
</evidence>
<protein>
    <recommendedName>
        <fullName evidence="2">HAT C-terminal dimerisation domain-containing protein</fullName>
    </recommendedName>
</protein>
<name>A0A8S2S2E2_9BILA</name>
<gene>
    <name evidence="3" type="ORF">GIL414_LOCUS21320</name>
</gene>
<dbReference type="EMBL" id="CAJOBJ010017612">
    <property type="protein sequence ID" value="CAF4193689.1"/>
    <property type="molecule type" value="Genomic_DNA"/>
</dbReference>
<evidence type="ECO:0000256" key="1">
    <source>
        <dbReference type="SAM" id="MobiDB-lite"/>
    </source>
</evidence>
<reference evidence="3" key="1">
    <citation type="submission" date="2021-02" db="EMBL/GenBank/DDBJ databases">
        <authorList>
            <person name="Nowell W R."/>
        </authorList>
    </citation>
    <scope>NUCLEOTIDE SEQUENCE</scope>
</reference>
<dbReference type="Pfam" id="PF05699">
    <property type="entry name" value="Dimer_Tnp_hAT"/>
    <property type="match status" value="1"/>
</dbReference>
<dbReference type="PANTHER" id="PTHR47611">
    <property type="entry name" value="HAT DIMERISATION DOMAIN, C-TERMINAL"/>
    <property type="match status" value="1"/>
</dbReference>
<evidence type="ECO:0000259" key="2">
    <source>
        <dbReference type="Pfam" id="PF05699"/>
    </source>
</evidence>
<feature type="domain" description="HAT C-terminal dimerisation" evidence="2">
    <location>
        <begin position="98"/>
        <end position="179"/>
    </location>
</feature>
<dbReference type="PANTHER" id="PTHR47611:SF1">
    <property type="entry name" value="CCHC-TYPE DOMAIN-CONTAINING PROTEIN"/>
    <property type="match status" value="1"/>
</dbReference>
<accession>A0A8S2S2E2</accession>
<feature type="compositionally biased region" description="Low complexity" evidence="1">
    <location>
        <begin position="213"/>
        <end position="223"/>
    </location>
</feature>
<dbReference type="SUPFAM" id="SSF53098">
    <property type="entry name" value="Ribonuclease H-like"/>
    <property type="match status" value="1"/>
</dbReference>
<feature type="compositionally biased region" description="Acidic residues" evidence="1">
    <location>
        <begin position="234"/>
        <end position="249"/>
    </location>
</feature>